<evidence type="ECO:0000256" key="1">
    <source>
        <dbReference type="SAM" id="Phobius"/>
    </source>
</evidence>
<keyword evidence="1" id="KW-0472">Membrane</keyword>
<organism evidence="2 3">
    <name type="scientific">Natronocella acetinitrilica</name>
    <dbReference type="NCBI Taxonomy" id="414046"/>
    <lineage>
        <taxon>Bacteria</taxon>
        <taxon>Pseudomonadati</taxon>
        <taxon>Pseudomonadota</taxon>
        <taxon>Gammaproteobacteria</taxon>
        <taxon>Chromatiales</taxon>
        <taxon>Ectothiorhodospiraceae</taxon>
        <taxon>Natronocella</taxon>
    </lineage>
</organism>
<gene>
    <name evidence="2" type="ORF">J2T57_002780</name>
</gene>
<evidence type="ECO:0000313" key="3">
    <source>
        <dbReference type="Proteomes" id="UP001205843"/>
    </source>
</evidence>
<dbReference type="EMBL" id="JALJXV010000006">
    <property type="protein sequence ID" value="MCP1675630.1"/>
    <property type="molecule type" value="Genomic_DNA"/>
</dbReference>
<keyword evidence="3" id="KW-1185">Reference proteome</keyword>
<accession>A0AAE3G4G7</accession>
<name>A0AAE3G4G7_9GAMM</name>
<sequence length="77" mass="9236">MGLSLNWLGAIFLWPGIAFMDWFSRTFPYVVIRYGFGFSAESYMFWAFVVSMAFWLTTLLLCLYALRTLMRRRRRTD</sequence>
<comment type="caution">
    <text evidence="2">The sequence shown here is derived from an EMBL/GenBank/DDBJ whole genome shotgun (WGS) entry which is preliminary data.</text>
</comment>
<protein>
    <submittedName>
        <fullName evidence="2">Uncharacterized protein</fullName>
    </submittedName>
</protein>
<evidence type="ECO:0000313" key="2">
    <source>
        <dbReference type="EMBL" id="MCP1675630.1"/>
    </source>
</evidence>
<reference evidence="2" key="1">
    <citation type="submission" date="2022-03" db="EMBL/GenBank/DDBJ databases">
        <title>Genomic Encyclopedia of Type Strains, Phase III (KMG-III): the genomes of soil and plant-associated and newly described type strains.</title>
        <authorList>
            <person name="Whitman W."/>
        </authorList>
    </citation>
    <scope>NUCLEOTIDE SEQUENCE</scope>
    <source>
        <strain evidence="2">ANL 6-2</strain>
    </source>
</reference>
<dbReference type="RefSeq" id="WP_253479241.1">
    <property type="nucleotide sequence ID" value="NZ_JALJXV010000006.1"/>
</dbReference>
<dbReference type="Proteomes" id="UP001205843">
    <property type="component" value="Unassembled WGS sequence"/>
</dbReference>
<dbReference type="AlphaFoldDB" id="A0AAE3G4G7"/>
<keyword evidence="1" id="KW-0812">Transmembrane</keyword>
<feature type="transmembrane region" description="Helical" evidence="1">
    <location>
        <begin position="43"/>
        <end position="66"/>
    </location>
</feature>
<proteinExistence type="predicted"/>
<keyword evidence="1" id="KW-1133">Transmembrane helix</keyword>
<feature type="transmembrane region" description="Helical" evidence="1">
    <location>
        <begin position="7"/>
        <end position="23"/>
    </location>
</feature>